<organism evidence="1 2">
    <name type="scientific">Kineothrix alysoides</name>
    <dbReference type="NCBI Taxonomy" id="1469948"/>
    <lineage>
        <taxon>Bacteria</taxon>
        <taxon>Bacillati</taxon>
        <taxon>Bacillota</taxon>
        <taxon>Clostridia</taxon>
        <taxon>Lachnospirales</taxon>
        <taxon>Lachnospiraceae</taxon>
        <taxon>Kineothrix</taxon>
    </lineage>
</organism>
<name>A0A4V2QC44_9FIRM</name>
<dbReference type="AlphaFoldDB" id="A0A4V2QC44"/>
<dbReference type="OrthoDB" id="9808061at2"/>
<comment type="caution">
    <text evidence="1">The sequence shown here is derived from an EMBL/GenBank/DDBJ whole genome shotgun (WGS) entry which is preliminary data.</text>
</comment>
<evidence type="ECO:0000313" key="1">
    <source>
        <dbReference type="EMBL" id="TCL58867.1"/>
    </source>
</evidence>
<gene>
    <name evidence="1" type="ORF">EDD76_10537</name>
</gene>
<dbReference type="NCBIfam" id="NF047593">
    <property type="entry name" value="IS66_ISAeme5_TnpA"/>
    <property type="match status" value="1"/>
</dbReference>
<protein>
    <recommendedName>
        <fullName evidence="3">Transposase</fullName>
    </recommendedName>
</protein>
<dbReference type="EMBL" id="SLUO01000005">
    <property type="protein sequence ID" value="TCL58867.1"/>
    <property type="molecule type" value="Genomic_DNA"/>
</dbReference>
<evidence type="ECO:0008006" key="3">
    <source>
        <dbReference type="Google" id="ProtNLM"/>
    </source>
</evidence>
<proteinExistence type="predicted"/>
<dbReference type="Proteomes" id="UP000295718">
    <property type="component" value="Unassembled WGS sequence"/>
</dbReference>
<sequence length="124" mass="14171">MDHLTVATDSQKLSLWIGRIWECRASNQKVSDWCTAHDVSIKSYYYWLRKIKREAFDAIPAERKPKVPIVALKPSMFAEVAYTTANFSSSTAVILRLGNTTLEIQNAADQETIENILRTIRHLC</sequence>
<keyword evidence="2" id="KW-1185">Reference proteome</keyword>
<reference evidence="1 2" key="1">
    <citation type="submission" date="2019-03" db="EMBL/GenBank/DDBJ databases">
        <title>Genomic Encyclopedia of Type Strains, Phase IV (KMG-IV): sequencing the most valuable type-strain genomes for metagenomic binning, comparative biology and taxonomic classification.</title>
        <authorList>
            <person name="Goeker M."/>
        </authorList>
    </citation>
    <scope>NUCLEOTIDE SEQUENCE [LARGE SCALE GENOMIC DNA]</scope>
    <source>
        <strain evidence="1 2">DSM 100556</strain>
    </source>
</reference>
<dbReference type="RefSeq" id="WP_051869353.1">
    <property type="nucleotide sequence ID" value="NZ_JPNB01000001.1"/>
</dbReference>
<evidence type="ECO:0000313" key="2">
    <source>
        <dbReference type="Proteomes" id="UP000295718"/>
    </source>
</evidence>
<accession>A0A4V2QC44</accession>